<keyword evidence="2" id="KW-1185">Reference proteome</keyword>
<gene>
    <name evidence="1" type="ORF">J2T15_003808</name>
</gene>
<proteinExistence type="predicted"/>
<accession>A0ABT9U5Q3</accession>
<dbReference type="Pfam" id="PF05954">
    <property type="entry name" value="Phage_GPD"/>
    <property type="match status" value="1"/>
</dbReference>
<comment type="caution">
    <text evidence="1">The sequence shown here is derived from an EMBL/GenBank/DDBJ whole genome shotgun (WGS) entry which is preliminary data.</text>
</comment>
<dbReference type="Proteomes" id="UP001229346">
    <property type="component" value="Unassembled WGS sequence"/>
</dbReference>
<evidence type="ECO:0000313" key="2">
    <source>
        <dbReference type="Proteomes" id="UP001229346"/>
    </source>
</evidence>
<reference evidence="1 2" key="1">
    <citation type="submission" date="2023-07" db="EMBL/GenBank/DDBJ databases">
        <title>Sorghum-associated microbial communities from plants grown in Nebraska, USA.</title>
        <authorList>
            <person name="Schachtman D."/>
        </authorList>
    </citation>
    <scope>NUCLEOTIDE SEQUENCE [LARGE SCALE GENOMIC DNA]</scope>
    <source>
        <strain evidence="1 2">CC482</strain>
    </source>
</reference>
<protein>
    <submittedName>
        <fullName evidence="1">Phage protein D</fullName>
    </submittedName>
</protein>
<name>A0ABT9U5Q3_PAEHA</name>
<dbReference type="SUPFAM" id="SSF69279">
    <property type="entry name" value="Phage tail proteins"/>
    <property type="match status" value="1"/>
</dbReference>
<evidence type="ECO:0000313" key="1">
    <source>
        <dbReference type="EMBL" id="MDQ0114353.1"/>
    </source>
</evidence>
<organism evidence="1 2">
    <name type="scientific">Paenibacillus harenae</name>
    <dbReference type="NCBI Taxonomy" id="306543"/>
    <lineage>
        <taxon>Bacteria</taxon>
        <taxon>Bacillati</taxon>
        <taxon>Bacillota</taxon>
        <taxon>Bacilli</taxon>
        <taxon>Bacillales</taxon>
        <taxon>Paenibacillaceae</taxon>
        <taxon>Paenibacillus</taxon>
    </lineage>
</organism>
<dbReference type="EMBL" id="JAUSSU010000007">
    <property type="protein sequence ID" value="MDQ0114353.1"/>
    <property type="molecule type" value="Genomic_DNA"/>
</dbReference>
<sequence length="338" mass="36865">MTRRAEVAITYNGQDVSGSIAASLLDLSYTDNPSGQIDDLQISLQDRERKWQGPWNPVDGDTITASIRTIDWNGRNGIESLPLGTFEVDSVSLSGPPDVVQIKALALPSGTAVRREARSKGWEKVRLKAVAAEIAQRSKLKLMYEAEDNPLYDRLDQSNQSDLAFLVDLCIKEGIAVKAAAGNLVLFDESAYERREAVATLTREGGTVVSYGFEWSTSVAEYRACQLTYSDAAKGKEYKVLYTPPGAPVSGPILKVSENVGSEAEGLRIARNRLRDENKNFGRASLALVGNIRMAAGLTINLSGWGRYDGKYIIERATHSVGGSGYTTGIEIRRVLGW</sequence>
<dbReference type="RefSeq" id="WP_307205683.1">
    <property type="nucleotide sequence ID" value="NZ_JAUSSU010000007.1"/>
</dbReference>